<dbReference type="InterPro" id="IPR043128">
    <property type="entry name" value="Rev_trsase/Diguanyl_cyclase"/>
</dbReference>
<comment type="function">
    <text evidence="2">May play the central regulatory role in sporulation. It may be an element of the effector pathway responsible for the activation of sporulation genes in response to nutritional stress. Spo0A may act in concert with spo0H (a sigma factor) to control the expression of some genes that are critical to the sporulation process.</text>
</comment>
<dbReference type="Pfam" id="PF13426">
    <property type="entry name" value="PAS_9"/>
    <property type="match status" value="1"/>
</dbReference>
<evidence type="ECO:0000313" key="9">
    <source>
        <dbReference type="Proteomes" id="UP000176244"/>
    </source>
</evidence>
<dbReference type="InterPro" id="IPR003607">
    <property type="entry name" value="HD/PDEase_dom"/>
</dbReference>
<dbReference type="SUPFAM" id="SSF109604">
    <property type="entry name" value="HD-domain/PDEase-like"/>
    <property type="match status" value="1"/>
</dbReference>
<dbReference type="InterPro" id="IPR052020">
    <property type="entry name" value="Cyclic_di-GMP/3'3'-cGAMP_PDE"/>
</dbReference>
<protein>
    <recommendedName>
        <fullName evidence="1">Stage 0 sporulation protein A homolog</fullName>
    </recommendedName>
</protein>
<dbReference type="OrthoDB" id="1776118at2"/>
<dbReference type="CDD" id="cd01949">
    <property type="entry name" value="GGDEF"/>
    <property type="match status" value="1"/>
</dbReference>
<keyword evidence="3" id="KW-0597">Phosphoprotein</keyword>
<sequence>MADRQLKFLAIDDNQDNLITMRALIREAFSEARVLTATTGIEGIAIAGAEDPDVILLDIVMPEMDGFEVCQRLKSDPQTKEIPVVFVTAIKGDREHRILALESGAEAFLAKPIDESELTAQLRAMVKIKAANRQKQDEQGRLTQMVEEKTAALKAAHIKTMELLNSLKISEERNRRLITQMEQGLAVHEVLVDHNGKPVDCNFLYVNPSFERLTGLKSQDILGKTLSEIMPDSTNFLVEKYAQLIKTGASMRYEMYFEQFAKYFEVVAYSPEPQQVAVIISDITERKQTEEKIRYLSNHDYLTGVYNRRYYEEALINIDRDENLPLSLVISDVNGLKLVNESFGHALGDELLKKVAGIIQAECRNQDVVARLSGDEFIVLLPQTDEDQTAKIVKRMKVAALEQSVGNIDFSISFGYETKTESHQTIQEVLKNAEDNMYRHKLYESASIKNRTIDLIMNTLYEKSSREMLHSQRVSEICEKIAAKMNFDQDDISQVKAAGLIHDIGKMGIDEKILNKPGGLNPDEWKKIQRHPEIGYRILSSSSEFSELARYVLEHQERWDGKGYPKQLMGEEISIQARIIGVADAFDAMTCDRAYRKGLSVHEAVAEIKKCAGSQFDPEVANVFIEKVLNEYPAQVID</sequence>
<dbReference type="SMART" id="SM00471">
    <property type="entry name" value="HDc"/>
    <property type="match status" value="1"/>
</dbReference>
<dbReference type="InterPro" id="IPR029787">
    <property type="entry name" value="Nucleotide_cyclase"/>
</dbReference>
<evidence type="ECO:0000256" key="1">
    <source>
        <dbReference type="ARBA" id="ARBA00018672"/>
    </source>
</evidence>
<dbReference type="Pfam" id="PF00990">
    <property type="entry name" value="GGDEF"/>
    <property type="match status" value="1"/>
</dbReference>
<dbReference type="SMART" id="SM00267">
    <property type="entry name" value="GGDEF"/>
    <property type="match status" value="1"/>
</dbReference>
<dbReference type="Gene3D" id="3.30.70.270">
    <property type="match status" value="1"/>
</dbReference>
<evidence type="ECO:0000256" key="2">
    <source>
        <dbReference type="ARBA" id="ARBA00024867"/>
    </source>
</evidence>
<evidence type="ECO:0000259" key="7">
    <source>
        <dbReference type="PROSITE" id="PS51832"/>
    </source>
</evidence>
<accession>A0A1F2PJS8</accession>
<dbReference type="Gene3D" id="3.40.50.2300">
    <property type="match status" value="1"/>
</dbReference>
<gene>
    <name evidence="8" type="primary">pleD_2</name>
    <name evidence="8" type="ORF">ACWI_16780</name>
</gene>
<dbReference type="Pfam" id="PF13487">
    <property type="entry name" value="HD_5"/>
    <property type="match status" value="1"/>
</dbReference>
<dbReference type="Pfam" id="PF00072">
    <property type="entry name" value="Response_reg"/>
    <property type="match status" value="1"/>
</dbReference>
<reference evidence="8 9" key="1">
    <citation type="submission" date="2015-09" db="EMBL/GenBank/DDBJ databases">
        <title>Genome sequence of Acetobacterium wieringae DSM 1911.</title>
        <authorList>
            <person name="Poehlein A."/>
            <person name="Bengelsdorf F.R."/>
            <person name="Schiel-Bengelsdorf B."/>
            <person name="Duerre P."/>
            <person name="Daniel R."/>
        </authorList>
    </citation>
    <scope>NUCLEOTIDE SEQUENCE [LARGE SCALE GENOMIC DNA]</scope>
    <source>
        <strain evidence="8 9">DSM 1911</strain>
    </source>
</reference>
<evidence type="ECO:0000313" key="8">
    <source>
        <dbReference type="EMBL" id="OFV71092.1"/>
    </source>
</evidence>
<dbReference type="CDD" id="cd00077">
    <property type="entry name" value="HDc"/>
    <property type="match status" value="1"/>
</dbReference>
<dbReference type="PROSITE" id="PS51832">
    <property type="entry name" value="HD_GYP"/>
    <property type="match status" value="1"/>
</dbReference>
<dbReference type="InterPro" id="IPR011006">
    <property type="entry name" value="CheY-like_superfamily"/>
</dbReference>
<evidence type="ECO:0000259" key="4">
    <source>
        <dbReference type="PROSITE" id="PS50110"/>
    </source>
</evidence>
<dbReference type="InterPro" id="IPR000160">
    <property type="entry name" value="GGDEF_dom"/>
</dbReference>
<dbReference type="Gene3D" id="1.10.3210.10">
    <property type="entry name" value="Hypothetical protein af1432"/>
    <property type="match status" value="1"/>
</dbReference>
<dbReference type="InterPro" id="IPR000014">
    <property type="entry name" value="PAS"/>
</dbReference>
<dbReference type="InterPro" id="IPR001789">
    <property type="entry name" value="Sig_transdc_resp-reg_receiver"/>
</dbReference>
<dbReference type="SUPFAM" id="SSF55073">
    <property type="entry name" value="Nucleotide cyclase"/>
    <property type="match status" value="1"/>
</dbReference>
<feature type="domain" description="PAS" evidence="5">
    <location>
        <begin position="174"/>
        <end position="248"/>
    </location>
</feature>
<feature type="domain" description="HD-GYP" evidence="7">
    <location>
        <begin position="445"/>
        <end position="638"/>
    </location>
</feature>
<dbReference type="EMBL" id="LKEU01000027">
    <property type="protein sequence ID" value="OFV71092.1"/>
    <property type="molecule type" value="Genomic_DNA"/>
</dbReference>
<dbReference type="CDD" id="cd00130">
    <property type="entry name" value="PAS"/>
    <property type="match status" value="1"/>
</dbReference>
<evidence type="ECO:0000259" key="6">
    <source>
        <dbReference type="PROSITE" id="PS50887"/>
    </source>
</evidence>
<organism evidence="8 9">
    <name type="scientific">Acetobacterium wieringae</name>
    <dbReference type="NCBI Taxonomy" id="52694"/>
    <lineage>
        <taxon>Bacteria</taxon>
        <taxon>Bacillati</taxon>
        <taxon>Bacillota</taxon>
        <taxon>Clostridia</taxon>
        <taxon>Eubacteriales</taxon>
        <taxon>Eubacteriaceae</taxon>
        <taxon>Acetobacterium</taxon>
    </lineage>
</organism>
<evidence type="ECO:0000256" key="3">
    <source>
        <dbReference type="PROSITE-ProRule" id="PRU00169"/>
    </source>
</evidence>
<dbReference type="AlphaFoldDB" id="A0A1F2PJS8"/>
<dbReference type="NCBIfam" id="TIGR00254">
    <property type="entry name" value="GGDEF"/>
    <property type="match status" value="1"/>
</dbReference>
<dbReference type="RefSeq" id="WP_084633580.1">
    <property type="nucleotide sequence ID" value="NZ_LKEU01000027.1"/>
</dbReference>
<dbReference type="PANTHER" id="PTHR45228">
    <property type="entry name" value="CYCLIC DI-GMP PHOSPHODIESTERASE TM_0186-RELATED"/>
    <property type="match status" value="1"/>
</dbReference>
<dbReference type="SMART" id="SM00448">
    <property type="entry name" value="REC"/>
    <property type="match status" value="1"/>
</dbReference>
<comment type="caution">
    <text evidence="8">The sequence shown here is derived from an EMBL/GenBank/DDBJ whole genome shotgun (WGS) entry which is preliminary data.</text>
</comment>
<dbReference type="PROSITE" id="PS50112">
    <property type="entry name" value="PAS"/>
    <property type="match status" value="1"/>
</dbReference>
<dbReference type="InterPro" id="IPR037522">
    <property type="entry name" value="HD_GYP_dom"/>
</dbReference>
<dbReference type="NCBIfam" id="TIGR00229">
    <property type="entry name" value="sensory_box"/>
    <property type="match status" value="1"/>
</dbReference>
<name>A0A1F2PJS8_9FIRM</name>
<feature type="domain" description="Response regulatory" evidence="4">
    <location>
        <begin position="7"/>
        <end position="126"/>
    </location>
</feature>
<dbReference type="PROSITE" id="PS50110">
    <property type="entry name" value="RESPONSE_REGULATORY"/>
    <property type="match status" value="1"/>
</dbReference>
<dbReference type="SUPFAM" id="SSF52172">
    <property type="entry name" value="CheY-like"/>
    <property type="match status" value="1"/>
</dbReference>
<dbReference type="Gene3D" id="3.30.450.20">
    <property type="entry name" value="PAS domain"/>
    <property type="match status" value="1"/>
</dbReference>
<evidence type="ECO:0000259" key="5">
    <source>
        <dbReference type="PROSITE" id="PS50112"/>
    </source>
</evidence>
<dbReference type="GO" id="GO:0000160">
    <property type="term" value="P:phosphorelay signal transduction system"/>
    <property type="evidence" value="ECO:0007669"/>
    <property type="project" value="InterPro"/>
</dbReference>
<dbReference type="SUPFAM" id="SSF55785">
    <property type="entry name" value="PYP-like sensor domain (PAS domain)"/>
    <property type="match status" value="1"/>
</dbReference>
<dbReference type="PANTHER" id="PTHR45228:SF1">
    <property type="entry name" value="CYCLIC DI-GMP PHOSPHODIESTERASE TM_0186"/>
    <property type="match status" value="1"/>
</dbReference>
<dbReference type="InterPro" id="IPR035965">
    <property type="entry name" value="PAS-like_dom_sf"/>
</dbReference>
<feature type="domain" description="GGDEF" evidence="6">
    <location>
        <begin position="324"/>
        <end position="451"/>
    </location>
</feature>
<dbReference type="PROSITE" id="PS50887">
    <property type="entry name" value="GGDEF"/>
    <property type="match status" value="1"/>
</dbReference>
<dbReference type="STRING" id="52694.ACWI_16780"/>
<feature type="modified residue" description="4-aspartylphosphate" evidence="3">
    <location>
        <position position="58"/>
    </location>
</feature>
<dbReference type="Proteomes" id="UP000176244">
    <property type="component" value="Unassembled WGS sequence"/>
</dbReference>
<proteinExistence type="predicted"/>